<dbReference type="Pfam" id="PF00255">
    <property type="entry name" value="GSHPx"/>
    <property type="match status" value="1"/>
</dbReference>
<evidence type="ECO:0000313" key="6">
    <source>
        <dbReference type="Proteomes" id="UP000247498"/>
    </source>
</evidence>
<dbReference type="CDD" id="cd00340">
    <property type="entry name" value="GSH_Peroxidase"/>
    <property type="match status" value="1"/>
</dbReference>
<sequence length="228" mass="24478">MPGPLVIEASTDRLALCGGALLAGASGLLPPPSLAEPGSAYEFSLPQYDEQVALAERYRGKVTVFNVAYPGLRTLLEKYGPDGFDVVAAPCNQFGGQAPLSDEEEREVAYRKFGVRTFQIYDHIQVNGPDAHPLYKFLKAALPNDAPGSQRPLPGMPPGEITWNYTKFLVGRDGAPLARYKPGFDPLDFEADVRLALAGLQPRPSNCLLHPGAKGCSVAKLLREAGKG</sequence>
<gene>
    <name evidence="5" type="ORF">Rsub_10200</name>
</gene>
<dbReference type="OrthoDB" id="446890at2759"/>
<evidence type="ECO:0000313" key="5">
    <source>
        <dbReference type="EMBL" id="GBF97775.1"/>
    </source>
</evidence>
<dbReference type="SUPFAM" id="SSF52833">
    <property type="entry name" value="Thioredoxin-like"/>
    <property type="match status" value="1"/>
</dbReference>
<comment type="similarity">
    <text evidence="1 4">Belongs to the glutathione peroxidase family.</text>
</comment>
<evidence type="ECO:0000256" key="2">
    <source>
        <dbReference type="ARBA" id="ARBA00022559"/>
    </source>
</evidence>
<dbReference type="InterPro" id="IPR036249">
    <property type="entry name" value="Thioredoxin-like_sf"/>
</dbReference>
<dbReference type="SMR" id="A0A2V0PL84"/>
<dbReference type="InParanoid" id="A0A2V0PL84"/>
<dbReference type="InterPro" id="IPR000889">
    <property type="entry name" value="Glutathione_peroxidase"/>
</dbReference>
<dbReference type="PANTHER" id="PTHR11592:SF78">
    <property type="entry name" value="GLUTATHIONE PEROXIDASE"/>
    <property type="match status" value="1"/>
</dbReference>
<dbReference type="Gene3D" id="3.40.30.10">
    <property type="entry name" value="Glutaredoxin"/>
    <property type="match status" value="1"/>
</dbReference>
<name>A0A2V0PL84_9CHLO</name>
<proteinExistence type="inferred from homology"/>
<dbReference type="STRING" id="307507.A0A2V0PL84"/>
<keyword evidence="3 4" id="KW-0560">Oxidoreductase</keyword>
<accession>A0A2V0PL84</accession>
<evidence type="ECO:0000256" key="3">
    <source>
        <dbReference type="ARBA" id="ARBA00023002"/>
    </source>
</evidence>
<dbReference type="PRINTS" id="PR01011">
    <property type="entry name" value="GLUTPROXDASE"/>
</dbReference>
<keyword evidence="6" id="KW-1185">Reference proteome</keyword>
<dbReference type="PANTHER" id="PTHR11592">
    <property type="entry name" value="GLUTATHIONE PEROXIDASE"/>
    <property type="match status" value="1"/>
</dbReference>
<dbReference type="PROSITE" id="PS51355">
    <property type="entry name" value="GLUTATHIONE_PEROXID_3"/>
    <property type="match status" value="1"/>
</dbReference>
<evidence type="ECO:0000256" key="1">
    <source>
        <dbReference type="ARBA" id="ARBA00006926"/>
    </source>
</evidence>
<dbReference type="GO" id="GO:0006979">
    <property type="term" value="P:response to oxidative stress"/>
    <property type="evidence" value="ECO:0007669"/>
    <property type="project" value="InterPro"/>
</dbReference>
<dbReference type="Proteomes" id="UP000247498">
    <property type="component" value="Unassembled WGS sequence"/>
</dbReference>
<dbReference type="GO" id="GO:0004601">
    <property type="term" value="F:peroxidase activity"/>
    <property type="evidence" value="ECO:0007669"/>
    <property type="project" value="UniProtKB-KW"/>
</dbReference>
<evidence type="ECO:0000256" key="4">
    <source>
        <dbReference type="RuleBase" id="RU000499"/>
    </source>
</evidence>
<comment type="caution">
    <text evidence="5">The sequence shown here is derived from an EMBL/GenBank/DDBJ whole genome shotgun (WGS) entry which is preliminary data.</text>
</comment>
<organism evidence="5 6">
    <name type="scientific">Raphidocelis subcapitata</name>
    <dbReference type="NCBI Taxonomy" id="307507"/>
    <lineage>
        <taxon>Eukaryota</taxon>
        <taxon>Viridiplantae</taxon>
        <taxon>Chlorophyta</taxon>
        <taxon>core chlorophytes</taxon>
        <taxon>Chlorophyceae</taxon>
        <taxon>CS clade</taxon>
        <taxon>Sphaeropleales</taxon>
        <taxon>Selenastraceae</taxon>
        <taxon>Raphidocelis</taxon>
    </lineage>
</organism>
<keyword evidence="2 4" id="KW-0575">Peroxidase</keyword>
<reference evidence="5 6" key="1">
    <citation type="journal article" date="2018" name="Sci. Rep.">
        <title>Raphidocelis subcapitata (=Pseudokirchneriella subcapitata) provides an insight into genome evolution and environmental adaptations in the Sphaeropleales.</title>
        <authorList>
            <person name="Suzuki S."/>
            <person name="Yamaguchi H."/>
            <person name="Nakajima N."/>
            <person name="Kawachi M."/>
        </authorList>
    </citation>
    <scope>NUCLEOTIDE SEQUENCE [LARGE SCALE GENOMIC DNA]</scope>
    <source>
        <strain evidence="5 6">NIES-35</strain>
    </source>
</reference>
<protein>
    <recommendedName>
        <fullName evidence="4">Glutathione peroxidase</fullName>
    </recommendedName>
</protein>
<dbReference type="EMBL" id="BDRX01000107">
    <property type="protein sequence ID" value="GBF97775.1"/>
    <property type="molecule type" value="Genomic_DNA"/>
</dbReference>
<dbReference type="AlphaFoldDB" id="A0A2V0PL84"/>